<dbReference type="PANTHER" id="PTHR37955">
    <property type="entry name" value="TELLURITE RESISTANCE PROTEIN TEHA"/>
    <property type="match status" value="1"/>
</dbReference>
<proteinExistence type="predicted"/>
<dbReference type="InterPro" id="IPR052951">
    <property type="entry name" value="Tellurite_res_ion_channel"/>
</dbReference>
<dbReference type="Pfam" id="PF03595">
    <property type="entry name" value="SLAC1"/>
    <property type="match status" value="1"/>
</dbReference>
<name>A0ABV5Y472_ARTRM</name>
<dbReference type="PANTHER" id="PTHR37955:SF1">
    <property type="entry name" value="DEP DOMAIN-CONTAINING PROTEIN"/>
    <property type="match status" value="1"/>
</dbReference>
<reference evidence="6 7" key="1">
    <citation type="submission" date="2024-09" db="EMBL/GenBank/DDBJ databases">
        <authorList>
            <person name="Sun Q."/>
            <person name="Mori K."/>
        </authorList>
    </citation>
    <scope>NUCLEOTIDE SEQUENCE [LARGE SCALE GENOMIC DNA]</scope>
    <source>
        <strain evidence="6 7">JCM 1334</strain>
    </source>
</reference>
<feature type="transmembrane region" description="Helical" evidence="5">
    <location>
        <begin position="218"/>
        <end position="237"/>
    </location>
</feature>
<feature type="transmembrane region" description="Helical" evidence="5">
    <location>
        <begin position="275"/>
        <end position="292"/>
    </location>
</feature>
<evidence type="ECO:0000256" key="2">
    <source>
        <dbReference type="ARBA" id="ARBA00022692"/>
    </source>
</evidence>
<dbReference type="Gene3D" id="1.50.10.150">
    <property type="entry name" value="Voltage-dependent anion channel"/>
    <property type="match status" value="1"/>
</dbReference>
<dbReference type="RefSeq" id="WP_234750635.1">
    <property type="nucleotide sequence ID" value="NZ_BAAAWN010000001.1"/>
</dbReference>
<evidence type="ECO:0000313" key="6">
    <source>
        <dbReference type="EMBL" id="MFB9821775.1"/>
    </source>
</evidence>
<evidence type="ECO:0000313" key="7">
    <source>
        <dbReference type="Proteomes" id="UP001589702"/>
    </source>
</evidence>
<feature type="transmembrane region" description="Helical" evidence="5">
    <location>
        <begin position="304"/>
        <end position="325"/>
    </location>
</feature>
<comment type="caution">
    <text evidence="6">The sequence shown here is derived from an EMBL/GenBank/DDBJ whole genome shotgun (WGS) entry which is preliminary data.</text>
</comment>
<evidence type="ECO:0000256" key="3">
    <source>
        <dbReference type="ARBA" id="ARBA00022989"/>
    </source>
</evidence>
<dbReference type="InterPro" id="IPR038665">
    <property type="entry name" value="Voltage-dep_anion_channel_sf"/>
</dbReference>
<keyword evidence="3 5" id="KW-1133">Transmembrane helix</keyword>
<dbReference type="Proteomes" id="UP001589702">
    <property type="component" value="Unassembled WGS sequence"/>
</dbReference>
<comment type="subcellular location">
    <subcellularLocation>
        <location evidence="1">Membrane</location>
        <topology evidence="1">Multi-pass membrane protein</topology>
    </subcellularLocation>
</comment>
<keyword evidence="2 5" id="KW-0812">Transmembrane</keyword>
<feature type="transmembrane region" description="Helical" evidence="5">
    <location>
        <begin position="184"/>
        <end position="206"/>
    </location>
</feature>
<evidence type="ECO:0000256" key="4">
    <source>
        <dbReference type="ARBA" id="ARBA00023136"/>
    </source>
</evidence>
<sequence>MTDTGTAVALTPAPTDRVLSPAALSGMPALSRFGIPLGLAGLGGGWSAARSSFGSPMWPEEILYGAASSLWLILTAVYVVRGLRRKGTFRADLRHEVAGPFASFIPLIGILLSSHYSQYLPPWGAWLCMAFIAGLAVVAAQLLAHWVTGGVSMQSIHPGYLLPVAAGSFVASIGFSTIHTHNAAMAAFGVGVFFWLVIGAVVTVRLMTGGEVLPAAKVGLSAYLAAPATANIAWMVSHPGPMGAMQLGLTGVLLIMVLMQVMLLPEYRKLPFTQMFWVFTFPVGATTNYAIRWLATTDLPGRQIWAWAILGLATAFTLVIAARTVPTPIAPKAARLAAPQSTELH</sequence>
<dbReference type="InterPro" id="IPR004695">
    <property type="entry name" value="SLAC1/Mae1/Ssu1/TehA"/>
</dbReference>
<accession>A0ABV5Y472</accession>
<keyword evidence="7" id="KW-1185">Reference proteome</keyword>
<keyword evidence="4 5" id="KW-0472">Membrane</keyword>
<feature type="transmembrane region" description="Helical" evidence="5">
    <location>
        <begin position="62"/>
        <end position="80"/>
    </location>
</feature>
<organism evidence="6 7">
    <name type="scientific">Arthrobacter ramosus</name>
    <dbReference type="NCBI Taxonomy" id="1672"/>
    <lineage>
        <taxon>Bacteria</taxon>
        <taxon>Bacillati</taxon>
        <taxon>Actinomycetota</taxon>
        <taxon>Actinomycetes</taxon>
        <taxon>Micrococcales</taxon>
        <taxon>Micrococcaceae</taxon>
        <taxon>Arthrobacter</taxon>
    </lineage>
</organism>
<gene>
    <name evidence="6" type="ORF">ACFFP1_20055</name>
</gene>
<feature type="transmembrane region" description="Helical" evidence="5">
    <location>
        <begin position="123"/>
        <end position="147"/>
    </location>
</feature>
<feature type="transmembrane region" description="Helical" evidence="5">
    <location>
        <begin position="159"/>
        <end position="178"/>
    </location>
</feature>
<evidence type="ECO:0000256" key="1">
    <source>
        <dbReference type="ARBA" id="ARBA00004141"/>
    </source>
</evidence>
<evidence type="ECO:0000256" key="5">
    <source>
        <dbReference type="SAM" id="Phobius"/>
    </source>
</evidence>
<feature type="transmembrane region" description="Helical" evidence="5">
    <location>
        <begin position="101"/>
        <end position="117"/>
    </location>
</feature>
<feature type="transmembrane region" description="Helical" evidence="5">
    <location>
        <begin position="243"/>
        <end position="263"/>
    </location>
</feature>
<protein>
    <submittedName>
        <fullName evidence="6">TDT family transporter</fullName>
    </submittedName>
</protein>
<dbReference type="EMBL" id="JBHMBC010000039">
    <property type="protein sequence ID" value="MFB9821775.1"/>
    <property type="molecule type" value="Genomic_DNA"/>
</dbReference>